<evidence type="ECO:0000313" key="2">
    <source>
        <dbReference type="EMBL" id="HIT76797.1"/>
    </source>
</evidence>
<name>A0A9D1H0J6_9ACTN</name>
<proteinExistence type="predicted"/>
<feature type="transmembrane region" description="Helical" evidence="1">
    <location>
        <begin position="323"/>
        <end position="355"/>
    </location>
</feature>
<keyword evidence="1" id="KW-0472">Membrane</keyword>
<feature type="transmembrane region" description="Helical" evidence="1">
    <location>
        <begin position="515"/>
        <end position="534"/>
    </location>
</feature>
<evidence type="ECO:0000256" key="1">
    <source>
        <dbReference type="SAM" id="Phobius"/>
    </source>
</evidence>
<feature type="transmembrane region" description="Helical" evidence="1">
    <location>
        <begin position="395"/>
        <end position="414"/>
    </location>
</feature>
<feature type="transmembrane region" description="Helical" evidence="1">
    <location>
        <begin position="251"/>
        <end position="270"/>
    </location>
</feature>
<feature type="transmembrane region" description="Helical" evidence="1">
    <location>
        <begin position="47"/>
        <end position="68"/>
    </location>
</feature>
<feature type="transmembrane region" description="Helical" evidence="1">
    <location>
        <begin position="426"/>
        <end position="444"/>
    </location>
</feature>
<keyword evidence="1" id="KW-1133">Transmembrane helix</keyword>
<dbReference type="AlphaFoldDB" id="A0A9D1H0J6"/>
<feature type="transmembrane region" description="Helical" evidence="1">
    <location>
        <begin position="453"/>
        <end position="472"/>
    </location>
</feature>
<reference evidence="2" key="1">
    <citation type="submission" date="2020-10" db="EMBL/GenBank/DDBJ databases">
        <authorList>
            <person name="Gilroy R."/>
        </authorList>
    </citation>
    <scope>NUCLEOTIDE SEQUENCE</scope>
    <source>
        <strain evidence="2">ChiGjej1B1-24693</strain>
    </source>
</reference>
<feature type="transmembrane region" description="Helical" evidence="1">
    <location>
        <begin position="175"/>
        <end position="196"/>
    </location>
</feature>
<evidence type="ECO:0000313" key="3">
    <source>
        <dbReference type="Proteomes" id="UP000886842"/>
    </source>
</evidence>
<feature type="transmembrane region" description="Helical" evidence="1">
    <location>
        <begin position="282"/>
        <end position="303"/>
    </location>
</feature>
<accession>A0A9D1H0J6</accession>
<feature type="transmembrane region" description="Helical" evidence="1">
    <location>
        <begin position="478"/>
        <end position="495"/>
    </location>
</feature>
<feature type="transmembrane region" description="Helical" evidence="1">
    <location>
        <begin position="546"/>
        <end position="567"/>
    </location>
</feature>
<feature type="transmembrane region" description="Helical" evidence="1">
    <location>
        <begin position="88"/>
        <end position="107"/>
    </location>
</feature>
<sequence>MAEVSLQAEGVAGRPGPWRWLRQLVRQVVREPIAAGRLRDVGWPDGLRVVVLVCLAGLGVATVLVMVAEPLRRATALAPVGNDLSIPRPPVIVLLLLVALCLTTFLLACTHGPVWLMVLGYVVGVPAQLVIGMYGMVTATGMSSAAVASVLLVAAVCVAMAVWRRRGLGRYQFAILYGLVLAQAVVATVDATRHAVPFGFDLVPGLVGLQILLLAPLAMPMTFAAGTAPAEVSVTLSLRAATLLGRRSRRSVTYTVMAAVLVLAIGQTGWAVLGLDRASLPWQAVVATATSIVLWAGLGALVVRTRRRSPWRSADVAESGSALGLPAGVVLIGAYVPLMAVAVVLMVLAAVIPALGWSYGILQRDESVATMRGLAAVAALLVARWSWRRGQQSRAVVLVCAVVAVLPMIATGVVSPQRAFTIDPTLVTVALVVVLTVWTILLAVRGRLSETRAVGVLALGVLACLIPHRTILAEPLEFLFGNGVGLVLFGLWWQFLSASEIANRRSARFGLSSRVLLLLTSHLLTTVVLAYFVLTRQPAVGGMQDTVAFGDATLGLAILAAAVIAVLGDIGRDRLPV</sequence>
<organism evidence="2 3">
    <name type="scientific">Candidatus Avipropionibacterium avicola</name>
    <dbReference type="NCBI Taxonomy" id="2840701"/>
    <lineage>
        <taxon>Bacteria</taxon>
        <taxon>Bacillati</taxon>
        <taxon>Actinomycetota</taxon>
        <taxon>Actinomycetes</taxon>
        <taxon>Propionibacteriales</taxon>
        <taxon>Propionibacteriaceae</taxon>
        <taxon>Propionibacteriaceae incertae sedis</taxon>
        <taxon>Candidatus Avipropionibacterium</taxon>
    </lineage>
</organism>
<feature type="transmembrane region" description="Helical" evidence="1">
    <location>
        <begin position="143"/>
        <end position="163"/>
    </location>
</feature>
<gene>
    <name evidence="2" type="ORF">IAA98_14555</name>
</gene>
<dbReference type="Proteomes" id="UP000886842">
    <property type="component" value="Unassembled WGS sequence"/>
</dbReference>
<keyword evidence="1" id="KW-0812">Transmembrane</keyword>
<comment type="caution">
    <text evidence="2">The sequence shown here is derived from an EMBL/GenBank/DDBJ whole genome shotgun (WGS) entry which is preliminary data.</text>
</comment>
<feature type="transmembrane region" description="Helical" evidence="1">
    <location>
        <begin position="208"/>
        <end position="230"/>
    </location>
</feature>
<dbReference type="EMBL" id="DVLP01000419">
    <property type="protein sequence ID" value="HIT76797.1"/>
    <property type="molecule type" value="Genomic_DNA"/>
</dbReference>
<protein>
    <submittedName>
        <fullName evidence="2">Uncharacterized protein</fullName>
    </submittedName>
</protein>
<reference evidence="2" key="2">
    <citation type="journal article" date="2021" name="PeerJ">
        <title>Extensive microbial diversity within the chicken gut microbiome revealed by metagenomics and culture.</title>
        <authorList>
            <person name="Gilroy R."/>
            <person name="Ravi A."/>
            <person name="Getino M."/>
            <person name="Pursley I."/>
            <person name="Horton D.L."/>
            <person name="Alikhan N.F."/>
            <person name="Baker D."/>
            <person name="Gharbi K."/>
            <person name="Hall N."/>
            <person name="Watson M."/>
            <person name="Adriaenssens E.M."/>
            <person name="Foster-Nyarko E."/>
            <person name="Jarju S."/>
            <person name="Secka A."/>
            <person name="Antonio M."/>
            <person name="Oren A."/>
            <person name="Chaudhuri R.R."/>
            <person name="La Ragione R."/>
            <person name="Hildebrand F."/>
            <person name="Pallen M.J."/>
        </authorList>
    </citation>
    <scope>NUCLEOTIDE SEQUENCE</scope>
    <source>
        <strain evidence="2">ChiGjej1B1-24693</strain>
    </source>
</reference>
<feature type="transmembrane region" description="Helical" evidence="1">
    <location>
        <begin position="114"/>
        <end position="137"/>
    </location>
</feature>